<dbReference type="EMBL" id="CP002100">
    <property type="protein sequence ID" value="ADN49848.1"/>
    <property type="molecule type" value="Genomic_DNA"/>
</dbReference>
<protein>
    <submittedName>
        <fullName evidence="2">ATPase</fullName>
    </submittedName>
</protein>
<feature type="domain" description="ATPase" evidence="1">
    <location>
        <begin position="38"/>
        <end position="248"/>
    </location>
</feature>
<name>E1QUC2_VULDI</name>
<dbReference type="Gene3D" id="3.40.50.300">
    <property type="entry name" value="P-loop containing nucleotide triphosphate hydrolases"/>
    <property type="match status" value="1"/>
</dbReference>
<proteinExistence type="predicted"/>
<dbReference type="STRING" id="572478.Vdis_0447"/>
<dbReference type="InterPro" id="IPR027417">
    <property type="entry name" value="P-loop_NTPase"/>
</dbReference>
<dbReference type="GO" id="GO:0005524">
    <property type="term" value="F:ATP binding"/>
    <property type="evidence" value="ECO:0007669"/>
    <property type="project" value="InterPro"/>
</dbReference>
<dbReference type="eggNOG" id="arCOG03408">
    <property type="taxonomic scope" value="Archaea"/>
</dbReference>
<dbReference type="KEGG" id="vdi:Vdis_0447"/>
<reference evidence="2 3" key="1">
    <citation type="journal article" date="2010" name="Stand. Genomic Sci.">
        <title>Complete genome sequence of Vulcanisaeta distributa type strain (IC-017).</title>
        <authorList>
            <person name="Mavromatis K."/>
            <person name="Sikorski J."/>
            <person name="Pabst E."/>
            <person name="Teshima H."/>
            <person name="Lapidus A."/>
            <person name="Lucas S."/>
            <person name="Nolan M."/>
            <person name="Glavina Del Rio T."/>
            <person name="Cheng J.F."/>
            <person name="Bruce D."/>
            <person name="Goodwin L."/>
            <person name="Pitluck S."/>
            <person name="Liolios K."/>
            <person name="Ivanova N."/>
            <person name="Mikhailova N."/>
            <person name="Pati A."/>
            <person name="Chen A."/>
            <person name="Palaniappan K."/>
            <person name="Land M."/>
            <person name="Hauser L."/>
            <person name="Chang Y.J."/>
            <person name="Jeffries C.D."/>
            <person name="Rohde M."/>
            <person name="Spring S."/>
            <person name="Goker M."/>
            <person name="Wirth R."/>
            <person name="Woyke T."/>
            <person name="Bristow J."/>
            <person name="Eisen J.A."/>
            <person name="Markowitz V."/>
            <person name="Hugenholtz P."/>
            <person name="Klenk H.P."/>
            <person name="Kyrpides N.C."/>
        </authorList>
    </citation>
    <scope>NUCLEOTIDE SEQUENCE [LARGE SCALE GENOMIC DNA]</scope>
    <source>
        <strain evidence="3">DSM 14429 / JCM 11212 / NBRC 100878 / IC-017</strain>
    </source>
</reference>
<dbReference type="Pfam" id="PF01637">
    <property type="entry name" value="ATPase_2"/>
    <property type="match status" value="1"/>
</dbReference>
<keyword evidence="3" id="KW-1185">Reference proteome</keyword>
<organism evidence="2 3">
    <name type="scientific">Vulcanisaeta distributa (strain DSM 14429 / JCM 11212 / NBRC 100878 / IC-017)</name>
    <dbReference type="NCBI Taxonomy" id="572478"/>
    <lineage>
        <taxon>Archaea</taxon>
        <taxon>Thermoproteota</taxon>
        <taxon>Thermoprotei</taxon>
        <taxon>Thermoproteales</taxon>
        <taxon>Thermoproteaceae</taxon>
        <taxon>Vulcanisaeta</taxon>
    </lineage>
</organism>
<sequence>MPLRLNAVLSCDKANKGEGGVCVVGRVRLGFANLTIEFVDRDLALKLIDEWAEKSTFPVQVIYGPEGCGKTAWLLQSIELLKDHGFEVVYVNPINRLAFAEVSINSLREEFFKLVKEAIAQSALARIAWIAYNVVYDVIKATRGKVAVIVDDAFQVIGVKESALYVKALLNLIEYPPEHYEKIVTIAATSEGVSRYEIGRHRWASIRIMWNMPKEGFRQLYEQLPGGKPPFEEVWRITGGNPAMLESLYRVGWSAERVLREIIARKNLHTFTSSLGPGDREVLVRALEDPDALMSREGIPLMNRLIELNLIINVPPWRDEYLWVDQPPPEKDEELGIGKYVAWQSPLHREAVRRVLGMPG</sequence>
<evidence type="ECO:0000259" key="1">
    <source>
        <dbReference type="Pfam" id="PF01637"/>
    </source>
</evidence>
<dbReference type="AlphaFoldDB" id="E1QUC2"/>
<evidence type="ECO:0000313" key="2">
    <source>
        <dbReference type="EMBL" id="ADN49848.1"/>
    </source>
</evidence>
<evidence type="ECO:0000313" key="3">
    <source>
        <dbReference type="Proteomes" id="UP000006681"/>
    </source>
</evidence>
<gene>
    <name evidence="2" type="ordered locus">Vdis_0447</name>
</gene>
<dbReference type="SUPFAM" id="SSF52540">
    <property type="entry name" value="P-loop containing nucleoside triphosphate hydrolases"/>
    <property type="match status" value="1"/>
</dbReference>
<reference evidence="3" key="2">
    <citation type="journal article" date="2010" name="Stand. Genomic Sci.">
        <title>Complete genome sequence of Vulcanisaeta distributa type strain (IC-017T).</title>
        <authorList>
            <person name="Mavromatis K."/>
            <person name="Sikorski J."/>
            <person name="Pabst E."/>
            <person name="Teshima H."/>
            <person name="Lapidus A."/>
            <person name="Lucas S."/>
            <person name="Nolan M."/>
            <person name="Glavina Del Rio T."/>
            <person name="Cheng J."/>
            <person name="Bruce D."/>
            <person name="Goodwin L."/>
            <person name="Pitluck S."/>
            <person name="Liolios K."/>
            <person name="Ivanova N."/>
            <person name="Mikhailova N."/>
            <person name="Pati A."/>
            <person name="Chen A."/>
            <person name="Palaniappan K."/>
            <person name="Land M."/>
            <person name="Hauser L."/>
            <person name="Chang Y."/>
            <person name="Jeffries C."/>
            <person name="Rohde M."/>
            <person name="Spring S."/>
            <person name="Goker M."/>
            <person name="Wirth R."/>
            <person name="Woyke T."/>
            <person name="Bristow J."/>
            <person name="Eisen J."/>
            <person name="Markowitz V."/>
            <person name="Hugenholtz P."/>
            <person name="Klenk H."/>
            <person name="Kyrpides N."/>
        </authorList>
    </citation>
    <scope>NUCLEOTIDE SEQUENCE [LARGE SCALE GENOMIC DNA]</scope>
    <source>
        <strain evidence="3">DSM 14429 / JCM 11212 / NBRC 100878 / IC-017</strain>
    </source>
</reference>
<accession>E1QUC2</accession>
<dbReference type="InterPro" id="IPR011579">
    <property type="entry name" value="ATPase_dom"/>
</dbReference>
<dbReference type="HOGENOM" id="CLU_070505_0_0_2"/>
<dbReference type="Proteomes" id="UP000006681">
    <property type="component" value="Chromosome"/>
</dbReference>